<dbReference type="Pfam" id="PF22705">
    <property type="entry name" value="C2-set_3"/>
    <property type="match status" value="1"/>
</dbReference>
<dbReference type="InterPro" id="IPR036179">
    <property type="entry name" value="Ig-like_dom_sf"/>
</dbReference>
<protein>
    <recommendedName>
        <fullName evidence="10">Ig-like domain-containing protein</fullName>
    </recommendedName>
</protein>
<dbReference type="AlphaFoldDB" id="A0A3B4H8B6"/>
<evidence type="ECO:0000256" key="2">
    <source>
        <dbReference type="ARBA" id="ARBA00022692"/>
    </source>
</evidence>
<dbReference type="GO" id="GO:0050852">
    <property type="term" value="P:T cell receptor signaling pathway"/>
    <property type="evidence" value="ECO:0007669"/>
    <property type="project" value="TreeGrafter"/>
</dbReference>
<evidence type="ECO:0000256" key="9">
    <source>
        <dbReference type="ARBA" id="ARBA00038221"/>
    </source>
</evidence>
<dbReference type="FunFam" id="2.60.40.10:FF:000088">
    <property type="entry name" value="Butyrophilin subfamily 1 member A1"/>
    <property type="match status" value="1"/>
</dbReference>
<dbReference type="FunFam" id="2.60.40.10:FF:000142">
    <property type="entry name" value="V-set domain-containing T-cell activation inhibitor 1"/>
    <property type="match status" value="1"/>
</dbReference>
<dbReference type="InterPro" id="IPR013106">
    <property type="entry name" value="Ig_V-set"/>
</dbReference>
<keyword evidence="7" id="KW-0325">Glycoprotein</keyword>
<feature type="domain" description="Ig-like" evidence="10">
    <location>
        <begin position="132"/>
        <end position="217"/>
    </location>
</feature>
<proteinExistence type="inferred from homology"/>
<dbReference type="SMART" id="SM00409">
    <property type="entry name" value="IG"/>
    <property type="match status" value="1"/>
</dbReference>
<keyword evidence="4" id="KW-1133">Transmembrane helix</keyword>
<keyword evidence="5" id="KW-0472">Membrane</keyword>
<dbReference type="SUPFAM" id="SSF48726">
    <property type="entry name" value="Immunoglobulin"/>
    <property type="match status" value="2"/>
</dbReference>
<dbReference type="GO" id="GO:0009897">
    <property type="term" value="C:external side of plasma membrane"/>
    <property type="evidence" value="ECO:0007669"/>
    <property type="project" value="TreeGrafter"/>
</dbReference>
<evidence type="ECO:0000259" key="10">
    <source>
        <dbReference type="PROSITE" id="PS50835"/>
    </source>
</evidence>
<sequence length="262" mass="29239">MLLKTKNPSKTKCQSEVIGPPQTLVALIGDDIILPCNLDPVMDALDMAVEWARPDLNPRFVLVWRDGVELESKKHPSYTNRTSLFTDELKNGNISLKISKVKLSDEGTYRCFVPELKRQTTVKLVVGAASSPAAEINKSISGVVLQCESAGWYPEPELLWLDGEGNLLSAGPTETLRGPDDLYTVSSRVTVEKRHSNNITCRVQQRNTNQSRETHIHVPGKAHILGNYVNSPKQLDMVLICELLYIENLKKNSDCVMEKKLN</sequence>
<evidence type="ECO:0000256" key="4">
    <source>
        <dbReference type="ARBA" id="ARBA00022989"/>
    </source>
</evidence>
<evidence type="ECO:0000256" key="5">
    <source>
        <dbReference type="ARBA" id="ARBA00023136"/>
    </source>
</evidence>
<comment type="subcellular location">
    <subcellularLocation>
        <location evidence="1">Membrane</location>
    </subcellularLocation>
</comment>
<dbReference type="GeneTree" id="ENSGT01050000244843"/>
<keyword evidence="2" id="KW-0812">Transmembrane</keyword>
<dbReference type="STRING" id="303518.ENSPNYP00000031455"/>
<dbReference type="InterPro" id="IPR053896">
    <property type="entry name" value="BTN3A2-like_Ig-C"/>
</dbReference>
<dbReference type="PANTHER" id="PTHR24100">
    <property type="entry name" value="BUTYROPHILIN"/>
    <property type="match status" value="1"/>
</dbReference>
<dbReference type="InterPro" id="IPR003599">
    <property type="entry name" value="Ig_sub"/>
</dbReference>
<keyword evidence="6" id="KW-1015">Disulfide bond</keyword>
<dbReference type="GO" id="GO:0042110">
    <property type="term" value="P:T cell activation"/>
    <property type="evidence" value="ECO:0007669"/>
    <property type="project" value="UniProtKB-ARBA"/>
</dbReference>
<evidence type="ECO:0000256" key="8">
    <source>
        <dbReference type="ARBA" id="ARBA00023319"/>
    </source>
</evidence>
<dbReference type="GO" id="GO:0050863">
    <property type="term" value="P:regulation of T cell activation"/>
    <property type="evidence" value="ECO:0007669"/>
    <property type="project" value="UniProtKB-ARBA"/>
</dbReference>
<dbReference type="GO" id="GO:1903037">
    <property type="term" value="P:regulation of leukocyte cell-cell adhesion"/>
    <property type="evidence" value="ECO:0007669"/>
    <property type="project" value="UniProtKB-ARBA"/>
</dbReference>
<dbReference type="InterPro" id="IPR050504">
    <property type="entry name" value="IgSF_BTN/MOG"/>
</dbReference>
<dbReference type="InterPro" id="IPR007110">
    <property type="entry name" value="Ig-like_dom"/>
</dbReference>
<dbReference type="GO" id="GO:0001817">
    <property type="term" value="P:regulation of cytokine production"/>
    <property type="evidence" value="ECO:0007669"/>
    <property type="project" value="TreeGrafter"/>
</dbReference>
<dbReference type="Ensembl" id="ENSPNYT00000032208.1">
    <property type="protein sequence ID" value="ENSPNYP00000031455.1"/>
    <property type="gene ID" value="ENSPNYG00000023720.1"/>
</dbReference>
<keyword evidence="3" id="KW-0732">Signal</keyword>
<evidence type="ECO:0000313" key="11">
    <source>
        <dbReference type="Ensembl" id="ENSPNYP00000031455.1"/>
    </source>
</evidence>
<organism evidence="11">
    <name type="scientific">Pundamilia nyererei</name>
    <dbReference type="NCBI Taxonomy" id="303518"/>
    <lineage>
        <taxon>Eukaryota</taxon>
        <taxon>Metazoa</taxon>
        <taxon>Chordata</taxon>
        <taxon>Craniata</taxon>
        <taxon>Vertebrata</taxon>
        <taxon>Euteleostomi</taxon>
        <taxon>Actinopterygii</taxon>
        <taxon>Neopterygii</taxon>
        <taxon>Teleostei</taxon>
        <taxon>Neoteleostei</taxon>
        <taxon>Acanthomorphata</taxon>
        <taxon>Ovalentaria</taxon>
        <taxon>Cichlomorphae</taxon>
        <taxon>Cichliformes</taxon>
        <taxon>Cichlidae</taxon>
        <taxon>African cichlids</taxon>
        <taxon>Pseudocrenilabrinae</taxon>
        <taxon>Haplochromini</taxon>
        <taxon>Pundamilia</taxon>
    </lineage>
</organism>
<reference evidence="11" key="1">
    <citation type="submission" date="2023-09" db="UniProtKB">
        <authorList>
            <consortium name="Ensembl"/>
        </authorList>
    </citation>
    <scope>IDENTIFICATION</scope>
</reference>
<evidence type="ECO:0000256" key="6">
    <source>
        <dbReference type="ARBA" id="ARBA00023157"/>
    </source>
</evidence>
<evidence type="ECO:0000256" key="3">
    <source>
        <dbReference type="ARBA" id="ARBA00022729"/>
    </source>
</evidence>
<dbReference type="GO" id="GO:0005102">
    <property type="term" value="F:signaling receptor binding"/>
    <property type="evidence" value="ECO:0007669"/>
    <property type="project" value="TreeGrafter"/>
</dbReference>
<dbReference type="PANTHER" id="PTHR24100:SF151">
    <property type="entry name" value="ICOS LIGAND"/>
    <property type="match status" value="1"/>
</dbReference>
<dbReference type="Pfam" id="PF07686">
    <property type="entry name" value="V-set"/>
    <property type="match status" value="1"/>
</dbReference>
<dbReference type="Gene3D" id="2.60.40.10">
    <property type="entry name" value="Immunoglobulins"/>
    <property type="match status" value="2"/>
</dbReference>
<comment type="similarity">
    <text evidence="9">Belongs to the SKINT family.</text>
</comment>
<evidence type="ECO:0000256" key="1">
    <source>
        <dbReference type="ARBA" id="ARBA00004370"/>
    </source>
</evidence>
<dbReference type="PROSITE" id="PS50835">
    <property type="entry name" value="IG_LIKE"/>
    <property type="match status" value="2"/>
</dbReference>
<accession>A0A3B4H8B6</accession>
<name>A0A3B4H8B6_9CICH</name>
<dbReference type="InterPro" id="IPR013783">
    <property type="entry name" value="Ig-like_fold"/>
</dbReference>
<keyword evidence="8" id="KW-0393">Immunoglobulin domain</keyword>
<evidence type="ECO:0000256" key="7">
    <source>
        <dbReference type="ARBA" id="ARBA00023180"/>
    </source>
</evidence>
<feature type="domain" description="Ig-like" evidence="10">
    <location>
        <begin position="8"/>
        <end position="123"/>
    </location>
</feature>